<dbReference type="AlphaFoldDB" id="A0A1F4YGM0"/>
<dbReference type="SUPFAM" id="SSF53335">
    <property type="entry name" value="S-adenosyl-L-methionine-dependent methyltransferases"/>
    <property type="match status" value="1"/>
</dbReference>
<dbReference type="Pfam" id="PF05050">
    <property type="entry name" value="Methyltransf_21"/>
    <property type="match status" value="1"/>
</dbReference>
<dbReference type="InterPro" id="IPR052514">
    <property type="entry name" value="SAM-dependent_MTase"/>
</dbReference>
<reference evidence="2 3" key="1">
    <citation type="journal article" date="2016" name="Nat. Commun.">
        <title>Thousands of microbial genomes shed light on interconnected biogeochemical processes in an aquifer system.</title>
        <authorList>
            <person name="Anantharaman K."/>
            <person name="Brown C.T."/>
            <person name="Hug L.A."/>
            <person name="Sharon I."/>
            <person name="Castelle C.J."/>
            <person name="Probst A.J."/>
            <person name="Thomas B.C."/>
            <person name="Singh A."/>
            <person name="Wilkins M.J."/>
            <person name="Karaoz U."/>
            <person name="Brodie E.L."/>
            <person name="Williams K.H."/>
            <person name="Hubbard S.S."/>
            <person name="Banfield J.F."/>
        </authorList>
    </citation>
    <scope>NUCLEOTIDE SEQUENCE [LARGE SCALE GENOMIC DNA]</scope>
</reference>
<protein>
    <recommendedName>
        <fullName evidence="1">Methyltransferase FkbM domain-containing protein</fullName>
    </recommendedName>
</protein>
<evidence type="ECO:0000313" key="2">
    <source>
        <dbReference type="EMBL" id="OGC93061.1"/>
    </source>
</evidence>
<dbReference type="InterPro" id="IPR006342">
    <property type="entry name" value="FkbM_mtfrase"/>
</dbReference>
<proteinExistence type="predicted"/>
<evidence type="ECO:0000259" key="1">
    <source>
        <dbReference type="Pfam" id="PF05050"/>
    </source>
</evidence>
<comment type="caution">
    <text evidence="2">The sequence shown here is derived from an EMBL/GenBank/DDBJ whole genome shotgun (WGS) entry which is preliminary data.</text>
</comment>
<dbReference type="PANTHER" id="PTHR34203">
    <property type="entry name" value="METHYLTRANSFERASE, FKBM FAMILY PROTEIN"/>
    <property type="match status" value="1"/>
</dbReference>
<dbReference type="EMBL" id="MEXH01000002">
    <property type="protein sequence ID" value="OGC93061.1"/>
    <property type="molecule type" value="Genomic_DNA"/>
</dbReference>
<evidence type="ECO:0000313" key="3">
    <source>
        <dbReference type="Proteomes" id="UP000178176"/>
    </source>
</evidence>
<organism evidence="2 3">
    <name type="scientific">Candidatus Amesbacteria bacterium RIFCSPHIGHO2_01_FULL_48_32b</name>
    <dbReference type="NCBI Taxonomy" id="1797253"/>
    <lineage>
        <taxon>Bacteria</taxon>
        <taxon>Candidatus Amesiibacteriota</taxon>
    </lineage>
</organism>
<dbReference type="InterPro" id="IPR029063">
    <property type="entry name" value="SAM-dependent_MTases_sf"/>
</dbReference>
<accession>A0A1F4YGM0</accession>
<feature type="domain" description="Methyltransferase FkbM" evidence="1">
    <location>
        <begin position="122"/>
        <end position="187"/>
    </location>
</feature>
<dbReference type="PANTHER" id="PTHR34203:SF13">
    <property type="entry name" value="EXPRESSED PROTEIN"/>
    <property type="match status" value="1"/>
</dbReference>
<dbReference type="Gene3D" id="3.40.50.150">
    <property type="entry name" value="Vaccinia Virus protein VP39"/>
    <property type="match status" value="1"/>
</dbReference>
<gene>
    <name evidence="2" type="ORF">A2876_00745</name>
</gene>
<dbReference type="Proteomes" id="UP000178176">
    <property type="component" value="Unassembled WGS sequence"/>
</dbReference>
<name>A0A1F4YGM0_9BACT</name>
<sequence length="217" mass="24809">MGKITGMKFRWNRVPYYISVVLKLWGRVNLAKNEVIVNGLRLKFAQIGDLLEIKEVVLDREYENEKVGLEDSDKIVVDVGAGVGDFAIMAAMRLPKAKILAFEPDEQRRLFLLANIGLNGVKNVTVVDQPALSLKQIVRGGKTVDFLKVDCEGCEYRIFGNQQWRYLNKIRKIAMELHLNRGNDQQLIERLINAGWKVETSLNRGVLELRHVYAKKE</sequence>